<dbReference type="Proteomes" id="UP000179352">
    <property type="component" value="Unassembled WGS sequence"/>
</dbReference>
<gene>
    <name evidence="1" type="ORF">A3A01_00585</name>
</gene>
<sequence>MKDIFHEVYEPRDSYLFLTRFDGCPSGRAGCFPPGNWDAGHVGGYILKPATTTGLPRVLRIEPPQVEERASWERGKATFTQY</sequence>
<reference evidence="1 2" key="1">
    <citation type="journal article" date="2016" name="Nat. Commun.">
        <title>Thousands of microbial genomes shed light on interconnected biogeochemical processes in an aquifer system.</title>
        <authorList>
            <person name="Anantharaman K."/>
            <person name="Brown C.T."/>
            <person name="Hug L.A."/>
            <person name="Sharon I."/>
            <person name="Castelle C.J."/>
            <person name="Probst A.J."/>
            <person name="Thomas B.C."/>
            <person name="Singh A."/>
            <person name="Wilkins M.J."/>
            <person name="Karaoz U."/>
            <person name="Brodie E.L."/>
            <person name="Williams K.H."/>
            <person name="Hubbard S.S."/>
            <person name="Banfield J.F."/>
        </authorList>
    </citation>
    <scope>NUCLEOTIDE SEQUENCE [LARGE SCALE GENOMIC DNA]</scope>
</reference>
<name>A0A1F6WV83_9BACT</name>
<organism evidence="1 2">
    <name type="scientific">Candidatus Nomurabacteria bacterium RIFCSPLOWO2_01_FULL_39_17</name>
    <dbReference type="NCBI Taxonomy" id="1801770"/>
    <lineage>
        <taxon>Bacteria</taxon>
        <taxon>Candidatus Nomuraibacteriota</taxon>
    </lineage>
</organism>
<dbReference type="STRING" id="1801770.A3A01_00585"/>
<evidence type="ECO:0000313" key="2">
    <source>
        <dbReference type="Proteomes" id="UP000179352"/>
    </source>
</evidence>
<evidence type="ECO:0000313" key="1">
    <source>
        <dbReference type="EMBL" id="OGI85778.1"/>
    </source>
</evidence>
<dbReference type="AlphaFoldDB" id="A0A1F6WV83"/>
<protein>
    <submittedName>
        <fullName evidence="1">Uncharacterized protein</fullName>
    </submittedName>
</protein>
<proteinExistence type="predicted"/>
<comment type="caution">
    <text evidence="1">The sequence shown here is derived from an EMBL/GenBank/DDBJ whole genome shotgun (WGS) entry which is preliminary data.</text>
</comment>
<accession>A0A1F6WV83</accession>
<dbReference type="EMBL" id="MFUU01000018">
    <property type="protein sequence ID" value="OGI85778.1"/>
    <property type="molecule type" value="Genomic_DNA"/>
</dbReference>